<proteinExistence type="predicted"/>
<dbReference type="Proteomes" id="UP001220217">
    <property type="component" value="Chromosome"/>
</dbReference>
<dbReference type="AlphaFoldDB" id="A0ABD7WYG5"/>
<dbReference type="Pfam" id="PF16949">
    <property type="entry name" value="ABC_tran_2"/>
    <property type="match status" value="1"/>
</dbReference>
<feature type="transmembrane region" description="Helical" evidence="1">
    <location>
        <begin position="139"/>
        <end position="167"/>
    </location>
</feature>
<gene>
    <name evidence="2" type="ORF">PWO00_04980</name>
</gene>
<dbReference type="EMBL" id="CP118718">
    <property type="protein sequence ID" value="WEA45323.1"/>
    <property type="molecule type" value="Genomic_DNA"/>
</dbReference>
<evidence type="ECO:0000313" key="2">
    <source>
        <dbReference type="EMBL" id="WEA45323.1"/>
    </source>
</evidence>
<dbReference type="InterPro" id="IPR031599">
    <property type="entry name" value="ABC_tran_2"/>
</dbReference>
<keyword evidence="1" id="KW-1133">Transmembrane helix</keyword>
<feature type="transmembrane region" description="Helical" evidence="1">
    <location>
        <begin position="407"/>
        <end position="425"/>
    </location>
</feature>
<protein>
    <recommendedName>
        <fullName evidence="4">ABC-2 type transport system permease protein</fullName>
    </recommendedName>
</protein>
<dbReference type="RefSeq" id="WP_275036870.1">
    <property type="nucleotide sequence ID" value="NZ_CP118718.1"/>
</dbReference>
<reference evidence="2 3" key="1">
    <citation type="submission" date="2023-02" db="EMBL/GenBank/DDBJ databases">
        <title>Complete genome sequence of Priestia aryabhattai G5MAi6, a methanol-tolerant strain isolated from tap water in Hong Kong.</title>
        <authorList>
            <person name="Leung K.M."/>
            <person name="Lai G.K.K."/>
            <person name="Griffin S.D.J."/>
        </authorList>
    </citation>
    <scope>NUCLEOTIDE SEQUENCE [LARGE SCALE GENOMIC DNA]</scope>
    <source>
        <strain evidence="2 3">G5MAi6</strain>
    </source>
</reference>
<keyword evidence="1" id="KW-0472">Membrane</keyword>
<feature type="transmembrane region" description="Helical" evidence="1">
    <location>
        <begin position="504"/>
        <end position="523"/>
    </location>
</feature>
<feature type="transmembrane region" description="Helical" evidence="1">
    <location>
        <begin position="465"/>
        <end position="492"/>
    </location>
</feature>
<evidence type="ECO:0000313" key="3">
    <source>
        <dbReference type="Proteomes" id="UP001220217"/>
    </source>
</evidence>
<sequence>MMKLLLQTEGKLLLNHFRSSKKQAYATVGFSTLFIALIMYFLSKGIWRIAPSLSFEMMSSLFSYSCLLLIGMLVLMGIPQVFKNLYSSLDLSFLFTLPIPTKQLFWVKYIKSFLSTPLIMFFLFYIPFIVYGIRVHANFLFYIISFAVLLSTVVIGLSLCYLLNLILVQLIPAQRANELMTAMSALSGLIVYVLFQLPNFSSNGAPFEKAIAGLPSFPTWTPFHWASIAITSSAKGSVHAFLPALSIMVLAFLSILLSSSLVEKGFRTGWVRLSEGKGKEKKRAKISSNNKYKVHHPIVVIGLTDWKNIKRDLREWLVFMPFVFFLIFPTVGFLKSGATLENLISYKDNVWLGVQVFFLFFYALFNGSMSASSIAREAETVSLIKSLPISSWQLALGKLWISWLLPFILLSTIEIVLGLFIHWSALQIIGGILLKGILTVGISSIGIWLGTIGAKHNPNNPQNRLTFGVSILLAILAYVYLFIALIPFALLNLPPSFKVFADELVGSGFIGFIAGLASSLLSFKAAYPAVAYLIGIALIIIFSGGIAFLMLKLSTTRLKKGIRVAKMHSGSTLGRQSYKKSL</sequence>
<name>A0ABD7WYG5_PRIAR</name>
<organism evidence="2 3">
    <name type="scientific">Priestia aryabhattai</name>
    <name type="common">Bacillus aryabhattai</name>
    <dbReference type="NCBI Taxonomy" id="412384"/>
    <lineage>
        <taxon>Bacteria</taxon>
        <taxon>Bacillati</taxon>
        <taxon>Bacillota</taxon>
        <taxon>Bacilli</taxon>
        <taxon>Bacillales</taxon>
        <taxon>Bacillaceae</taxon>
        <taxon>Priestia</taxon>
    </lineage>
</organism>
<feature type="transmembrane region" description="Helical" evidence="1">
    <location>
        <begin position="62"/>
        <end position="82"/>
    </location>
</feature>
<feature type="transmembrane region" description="Helical" evidence="1">
    <location>
        <begin position="24"/>
        <end position="42"/>
    </location>
</feature>
<feature type="transmembrane region" description="Helical" evidence="1">
    <location>
        <begin position="350"/>
        <end position="369"/>
    </location>
</feature>
<evidence type="ECO:0008006" key="4">
    <source>
        <dbReference type="Google" id="ProtNLM"/>
    </source>
</evidence>
<feature type="transmembrane region" description="Helical" evidence="1">
    <location>
        <begin position="112"/>
        <end position="133"/>
    </location>
</feature>
<keyword evidence="1" id="KW-0812">Transmembrane</keyword>
<feature type="transmembrane region" description="Helical" evidence="1">
    <location>
        <begin position="240"/>
        <end position="262"/>
    </location>
</feature>
<evidence type="ECO:0000256" key="1">
    <source>
        <dbReference type="SAM" id="Phobius"/>
    </source>
</evidence>
<feature type="transmembrane region" description="Helical" evidence="1">
    <location>
        <begin position="432"/>
        <end position="453"/>
    </location>
</feature>
<feature type="transmembrane region" description="Helical" evidence="1">
    <location>
        <begin position="316"/>
        <end position="338"/>
    </location>
</feature>
<accession>A0ABD7WYG5</accession>
<feature type="transmembrane region" description="Helical" evidence="1">
    <location>
        <begin position="179"/>
        <end position="197"/>
    </location>
</feature>
<feature type="transmembrane region" description="Helical" evidence="1">
    <location>
        <begin position="529"/>
        <end position="551"/>
    </location>
</feature>